<feature type="domain" description="ASCH" evidence="1">
    <location>
        <begin position="49"/>
        <end position="171"/>
    </location>
</feature>
<dbReference type="InterPro" id="IPR007374">
    <property type="entry name" value="ASCH_domain"/>
</dbReference>
<comment type="caution">
    <text evidence="2">The sequence shown here is derived from an EMBL/GenBank/DDBJ whole genome shotgun (WGS) entry which is preliminary data.</text>
</comment>
<gene>
    <name evidence="2" type="ORF">GCM10009810_38270</name>
</gene>
<evidence type="ECO:0000259" key="1">
    <source>
        <dbReference type="SMART" id="SM01022"/>
    </source>
</evidence>
<sequence>MSVMTDVELEQVADEVREFWDVARVKARLNDLEIYTGVTGLGALQPPAWAFGATPEQADALLALVLDGTKTATAGASWDYEALEEEVPRPGDLAIILDGAAKPRALIGMTEVEVVPFDQVSAEHAHAEGEGDRSLDTWRAIHQAFFTEYADHDRGFAADMPVVCESFRLLYPTPRNA</sequence>
<dbReference type="InterPro" id="IPR009326">
    <property type="entry name" value="DUF984"/>
</dbReference>
<dbReference type="SMART" id="SM01022">
    <property type="entry name" value="ASCH"/>
    <property type="match status" value="1"/>
</dbReference>
<evidence type="ECO:0000313" key="3">
    <source>
        <dbReference type="Proteomes" id="UP001501475"/>
    </source>
</evidence>
<proteinExistence type="predicted"/>
<dbReference type="PANTHER" id="PTHR39203">
    <property type="entry name" value="CYTOPLASMIC PROTEIN-RELATED"/>
    <property type="match status" value="1"/>
</dbReference>
<dbReference type="EMBL" id="BAAAPN010000107">
    <property type="protein sequence ID" value="GAA1777570.1"/>
    <property type="molecule type" value="Genomic_DNA"/>
</dbReference>
<accession>A0ABN2L712</accession>
<dbReference type="Gene3D" id="3.10.400.10">
    <property type="entry name" value="Sulfate adenylyltransferase"/>
    <property type="match status" value="1"/>
</dbReference>
<dbReference type="PANTHER" id="PTHR39203:SF1">
    <property type="entry name" value="CYTOPLASMIC PROTEIN"/>
    <property type="match status" value="1"/>
</dbReference>
<dbReference type="Pfam" id="PF04266">
    <property type="entry name" value="ASCH"/>
    <property type="match status" value="1"/>
</dbReference>
<dbReference type="SUPFAM" id="SSF88697">
    <property type="entry name" value="PUA domain-like"/>
    <property type="match status" value="1"/>
</dbReference>
<evidence type="ECO:0000313" key="2">
    <source>
        <dbReference type="EMBL" id="GAA1777570.1"/>
    </source>
</evidence>
<organism evidence="2 3">
    <name type="scientific">Nostocoides vanveenii</name>
    <dbReference type="NCBI Taxonomy" id="330835"/>
    <lineage>
        <taxon>Bacteria</taxon>
        <taxon>Bacillati</taxon>
        <taxon>Actinomycetota</taxon>
        <taxon>Actinomycetes</taxon>
        <taxon>Micrococcales</taxon>
        <taxon>Intrasporangiaceae</taxon>
        <taxon>Nostocoides</taxon>
    </lineage>
</organism>
<dbReference type="InterPro" id="IPR015947">
    <property type="entry name" value="PUA-like_sf"/>
</dbReference>
<reference evidence="2 3" key="1">
    <citation type="journal article" date="2019" name="Int. J. Syst. Evol. Microbiol.">
        <title>The Global Catalogue of Microorganisms (GCM) 10K type strain sequencing project: providing services to taxonomists for standard genome sequencing and annotation.</title>
        <authorList>
            <consortium name="The Broad Institute Genomics Platform"/>
            <consortium name="The Broad Institute Genome Sequencing Center for Infectious Disease"/>
            <person name="Wu L."/>
            <person name="Ma J."/>
        </authorList>
    </citation>
    <scope>NUCLEOTIDE SEQUENCE [LARGE SCALE GENOMIC DNA]</scope>
    <source>
        <strain evidence="2 3">JCM 15591</strain>
    </source>
</reference>
<protein>
    <recommendedName>
        <fullName evidence="1">ASCH domain-containing protein</fullName>
    </recommendedName>
</protein>
<dbReference type="Proteomes" id="UP001501475">
    <property type="component" value="Unassembled WGS sequence"/>
</dbReference>
<name>A0ABN2L712_9MICO</name>
<dbReference type="CDD" id="cd06553">
    <property type="entry name" value="ASCH_Ef3133_like"/>
    <property type="match status" value="1"/>
</dbReference>
<keyword evidence="3" id="KW-1185">Reference proteome</keyword>